<dbReference type="InterPro" id="IPR032859">
    <property type="entry name" value="KH_dom-like"/>
</dbReference>
<dbReference type="PANTHER" id="PTHR43834:SF6">
    <property type="entry name" value="GTPASE DER"/>
    <property type="match status" value="1"/>
</dbReference>
<evidence type="ECO:0000256" key="10">
    <source>
        <dbReference type="PROSITE-ProRule" id="PRU01049"/>
    </source>
</evidence>
<evidence type="ECO:0000256" key="2">
    <source>
        <dbReference type="ARBA" id="ARBA00020953"/>
    </source>
</evidence>
<comment type="similarity">
    <text evidence="1 9 10 11">Belongs to the TRAFAC class TrmE-Era-EngA-EngB-Septin-like GTPase superfamily. EngA (Der) GTPase family.</text>
</comment>
<dbReference type="PROSITE" id="PS51712">
    <property type="entry name" value="G_ENGA"/>
    <property type="match status" value="2"/>
</dbReference>
<evidence type="ECO:0000313" key="14">
    <source>
        <dbReference type="Proteomes" id="UP000016637"/>
    </source>
</evidence>
<feature type="binding site" evidence="9">
    <location>
        <begin position="152"/>
        <end position="155"/>
    </location>
    <ligand>
        <name>GTP</name>
        <dbReference type="ChEBI" id="CHEBI:37565"/>
        <label>1</label>
    </ligand>
</feature>
<protein>
    <recommendedName>
        <fullName evidence="2 9">GTPase Der</fullName>
    </recommendedName>
    <alternativeName>
        <fullName evidence="7 9">GTP-binding protein EngA</fullName>
    </alternativeName>
</protein>
<evidence type="ECO:0000256" key="6">
    <source>
        <dbReference type="ARBA" id="ARBA00023134"/>
    </source>
</evidence>
<evidence type="ECO:0000256" key="4">
    <source>
        <dbReference type="ARBA" id="ARBA00022737"/>
    </source>
</evidence>
<dbReference type="GO" id="GO:0005525">
    <property type="term" value="F:GTP binding"/>
    <property type="evidence" value="ECO:0007669"/>
    <property type="project" value="UniProtKB-UniRule"/>
</dbReference>
<keyword evidence="3 9" id="KW-0690">Ribosome biogenesis</keyword>
<keyword evidence="5 9" id="KW-0547">Nucleotide-binding</keyword>
<dbReference type="Pfam" id="PF01926">
    <property type="entry name" value="MMR_HSR1"/>
    <property type="match status" value="2"/>
</dbReference>
<dbReference type="Gene3D" id="3.40.50.300">
    <property type="entry name" value="P-loop containing nucleotide triphosphate hydrolases"/>
    <property type="match status" value="2"/>
</dbReference>
<comment type="subunit">
    <text evidence="9">Associates with the 50S ribosomal subunit.</text>
</comment>
<comment type="caution">
    <text evidence="13">The sequence shown here is derived from an EMBL/GenBank/DDBJ whole genome shotgun (WGS) entry which is preliminary data.</text>
</comment>
<dbReference type="eggNOG" id="COG1160">
    <property type="taxonomic scope" value="Bacteria"/>
</dbReference>
<feature type="domain" description="EngA-type G" evidence="12">
    <location>
        <begin position="208"/>
        <end position="383"/>
    </location>
</feature>
<keyword evidence="4 11" id="KW-0677">Repeat</keyword>
<evidence type="ECO:0000256" key="1">
    <source>
        <dbReference type="ARBA" id="ARBA00008279"/>
    </source>
</evidence>
<feature type="binding site" evidence="9">
    <location>
        <begin position="261"/>
        <end position="265"/>
    </location>
    <ligand>
        <name>GTP</name>
        <dbReference type="ChEBI" id="CHEBI:37565"/>
        <label>2</label>
    </ligand>
</feature>
<proteinExistence type="inferred from homology"/>
<dbReference type="PRINTS" id="PR00326">
    <property type="entry name" value="GTP1OBG"/>
</dbReference>
<dbReference type="InterPro" id="IPR006073">
    <property type="entry name" value="GTP-bd"/>
</dbReference>
<dbReference type="HOGENOM" id="CLU_016077_6_2_9"/>
<feature type="domain" description="EngA-type G" evidence="12">
    <location>
        <begin position="37"/>
        <end position="200"/>
    </location>
</feature>
<dbReference type="SUPFAM" id="SSF52540">
    <property type="entry name" value="P-loop containing nucleoside triphosphate hydrolases"/>
    <property type="match status" value="2"/>
</dbReference>
<dbReference type="InterPro" id="IPR031166">
    <property type="entry name" value="G_ENGA"/>
</dbReference>
<dbReference type="EMBL" id="AWVP01000016">
    <property type="protein sequence ID" value="ERK60199.1"/>
    <property type="molecule type" value="Genomic_DNA"/>
</dbReference>
<dbReference type="Gene3D" id="3.30.300.20">
    <property type="match status" value="1"/>
</dbReference>
<dbReference type="FunFam" id="3.40.50.300:FF:000040">
    <property type="entry name" value="GTPase Der"/>
    <property type="match status" value="1"/>
</dbReference>
<dbReference type="HAMAP" id="MF_00195">
    <property type="entry name" value="GTPase_Der"/>
    <property type="match status" value="1"/>
</dbReference>
<evidence type="ECO:0000256" key="11">
    <source>
        <dbReference type="RuleBase" id="RU004481"/>
    </source>
</evidence>
<evidence type="ECO:0000313" key="13">
    <source>
        <dbReference type="EMBL" id="ERK60199.1"/>
    </source>
</evidence>
<dbReference type="GO" id="GO:0042254">
    <property type="term" value="P:ribosome biogenesis"/>
    <property type="evidence" value="ECO:0007669"/>
    <property type="project" value="UniProtKB-KW"/>
</dbReference>
<dbReference type="AlphaFoldDB" id="U2QVF3"/>
<dbReference type="NCBIfam" id="TIGR00231">
    <property type="entry name" value="small_GTP"/>
    <property type="match status" value="2"/>
</dbReference>
<reference evidence="13 14" key="1">
    <citation type="submission" date="2013-08" db="EMBL/GenBank/DDBJ databases">
        <authorList>
            <person name="Weinstock G."/>
            <person name="Sodergren E."/>
            <person name="Wylie T."/>
            <person name="Fulton L."/>
            <person name="Fulton R."/>
            <person name="Fronick C."/>
            <person name="O'Laughlin M."/>
            <person name="Godfrey J."/>
            <person name="Miner T."/>
            <person name="Herter B."/>
            <person name="Appelbaum E."/>
            <person name="Cordes M."/>
            <person name="Lek S."/>
            <person name="Wollam A."/>
            <person name="Pepin K.H."/>
            <person name="Palsikar V.B."/>
            <person name="Mitreva M."/>
            <person name="Wilson R.K."/>
        </authorList>
    </citation>
    <scope>NUCLEOTIDE SEQUENCE [LARGE SCALE GENOMIC DNA]</scope>
    <source>
        <strain evidence="13 14">ATCC 700627</strain>
    </source>
</reference>
<accession>U2QVF3</accession>
<feature type="binding site" evidence="9">
    <location>
        <begin position="90"/>
        <end position="94"/>
    </location>
    <ligand>
        <name>GTP</name>
        <dbReference type="ChEBI" id="CHEBI:37565"/>
        <label>1</label>
    </ligand>
</feature>
<name>U2QVF3_9BACL</name>
<dbReference type="InterPro" id="IPR016484">
    <property type="entry name" value="GTPase_Der"/>
</dbReference>
<keyword evidence="14" id="KW-1185">Reference proteome</keyword>
<comment type="function">
    <text evidence="8 9 11">GTPase that plays an essential role in the late steps of ribosome biogenesis.</text>
</comment>
<evidence type="ECO:0000256" key="8">
    <source>
        <dbReference type="ARBA" id="ARBA00053470"/>
    </source>
</evidence>
<sequence length="468" mass="53372">MIKNNGSRLKICLLLLFFEWKIFCNKKLRRNCVMAKPTVAIIGRPNVGKSTIFNKIIGDRLSIVEDVAGVTRDRIYSKAEWLNYSFFMIDTGGIELENTPFQKQIRAQAELAIDEADVIIFLTNGRDGVTADDEEVAKLLYKTDKPVILAVNKIDNYDMNHMIYDFYSLGFGEPFPISGSHGLGIGDLLDEVCKNFKVVDEEIEDKKIRFSLIGRPNVGKSSLINAILGKERVIASEIAGTTRDAIDTDFVHDGDEYVVIDTAGIRKRGKVYENCEKYSVLRSLKAIERSDVVLVVLNAEEGIIEQDKRVAGYAHESGKGVIIVVNKWDAIIKDDKTMNEFNEKIRDSFAYLDYAKIIYVSAKTKQRVFNIFPLIKESYKNRQRRIQSSTLNEVVVDAVSMNPTPMDKGKRLNIFYASQVAINPPTFVFFVNYPELMHFSYERFLENRIRDSFNFEGTPIKLLTRKRN</sequence>
<dbReference type="FunFam" id="3.30.300.20:FF:000004">
    <property type="entry name" value="GTPase Der"/>
    <property type="match status" value="1"/>
</dbReference>
<organism evidence="13 14">
    <name type="scientific">Gemella bergeri ATCC 700627</name>
    <dbReference type="NCBI Taxonomy" id="1321820"/>
    <lineage>
        <taxon>Bacteria</taxon>
        <taxon>Bacillati</taxon>
        <taxon>Bacillota</taxon>
        <taxon>Bacilli</taxon>
        <taxon>Bacillales</taxon>
        <taxon>Gemellaceae</taxon>
        <taxon>Gemella</taxon>
    </lineage>
</organism>
<dbReference type="GO" id="GO:0043022">
    <property type="term" value="F:ribosome binding"/>
    <property type="evidence" value="ECO:0007669"/>
    <property type="project" value="TreeGrafter"/>
</dbReference>
<keyword evidence="6 9" id="KW-0342">GTP-binding</keyword>
<dbReference type="InterPro" id="IPR005225">
    <property type="entry name" value="Small_GTP-bd"/>
</dbReference>
<dbReference type="CDD" id="cd01895">
    <property type="entry name" value="EngA2"/>
    <property type="match status" value="1"/>
</dbReference>
<dbReference type="InterPro" id="IPR015946">
    <property type="entry name" value="KH_dom-like_a/b"/>
</dbReference>
<evidence type="ECO:0000256" key="5">
    <source>
        <dbReference type="ARBA" id="ARBA00022741"/>
    </source>
</evidence>
<evidence type="ECO:0000259" key="12">
    <source>
        <dbReference type="PROSITE" id="PS51712"/>
    </source>
</evidence>
<dbReference type="FunFam" id="3.40.50.300:FF:000057">
    <property type="entry name" value="GTPase Der"/>
    <property type="match status" value="1"/>
</dbReference>
<gene>
    <name evidence="9" type="primary">der</name>
    <name evidence="13" type="ORF">HMPREF1983_00300</name>
</gene>
<evidence type="ECO:0000256" key="3">
    <source>
        <dbReference type="ARBA" id="ARBA00022517"/>
    </source>
</evidence>
<dbReference type="NCBIfam" id="TIGR03594">
    <property type="entry name" value="GTPase_EngA"/>
    <property type="match status" value="1"/>
</dbReference>
<dbReference type="PATRIC" id="fig|1321820.3.peg.294"/>
<dbReference type="PANTHER" id="PTHR43834">
    <property type="entry name" value="GTPASE DER"/>
    <property type="match status" value="1"/>
</dbReference>
<dbReference type="PIRSF" id="PIRSF006485">
    <property type="entry name" value="GTP-binding_EngA"/>
    <property type="match status" value="1"/>
</dbReference>
<dbReference type="Proteomes" id="UP000016637">
    <property type="component" value="Unassembled WGS sequence"/>
</dbReference>
<dbReference type="Pfam" id="PF14714">
    <property type="entry name" value="KH_dom-like"/>
    <property type="match status" value="1"/>
</dbReference>
<dbReference type="CDD" id="cd01894">
    <property type="entry name" value="EngA1"/>
    <property type="match status" value="1"/>
</dbReference>
<feature type="binding site" evidence="9">
    <location>
        <begin position="43"/>
        <end position="50"/>
    </location>
    <ligand>
        <name>GTP</name>
        <dbReference type="ChEBI" id="CHEBI:37565"/>
        <label>1</label>
    </ligand>
</feature>
<evidence type="ECO:0000256" key="7">
    <source>
        <dbReference type="ARBA" id="ARBA00032345"/>
    </source>
</evidence>
<dbReference type="InterPro" id="IPR027417">
    <property type="entry name" value="P-loop_NTPase"/>
</dbReference>
<feature type="binding site" evidence="9">
    <location>
        <begin position="214"/>
        <end position="221"/>
    </location>
    <ligand>
        <name>GTP</name>
        <dbReference type="ChEBI" id="CHEBI:37565"/>
        <label>2</label>
    </ligand>
</feature>
<feature type="binding site" evidence="9">
    <location>
        <begin position="326"/>
        <end position="329"/>
    </location>
    <ligand>
        <name>GTP</name>
        <dbReference type="ChEBI" id="CHEBI:37565"/>
        <label>2</label>
    </ligand>
</feature>
<evidence type="ECO:0000256" key="9">
    <source>
        <dbReference type="HAMAP-Rule" id="MF_00195"/>
    </source>
</evidence>